<dbReference type="Proteomes" id="UP000039046">
    <property type="component" value="Unassembled WGS sequence"/>
</dbReference>
<proteinExistence type="predicted"/>
<protein>
    <submittedName>
        <fullName evidence="2">Uncharacterized protein</fullName>
    </submittedName>
</protein>
<organism evidence="2 3">
    <name type="scientific">[Torrubiella] hemipterigena</name>
    <dbReference type="NCBI Taxonomy" id="1531966"/>
    <lineage>
        <taxon>Eukaryota</taxon>
        <taxon>Fungi</taxon>
        <taxon>Dikarya</taxon>
        <taxon>Ascomycota</taxon>
        <taxon>Pezizomycotina</taxon>
        <taxon>Sordariomycetes</taxon>
        <taxon>Hypocreomycetidae</taxon>
        <taxon>Hypocreales</taxon>
        <taxon>Clavicipitaceae</taxon>
        <taxon>Clavicipitaceae incertae sedis</taxon>
        <taxon>'Torrubiella' clade</taxon>
    </lineage>
</organism>
<dbReference type="EMBL" id="CDHN01000004">
    <property type="protein sequence ID" value="CEJ92422.1"/>
    <property type="molecule type" value="Genomic_DNA"/>
</dbReference>
<keyword evidence="3" id="KW-1185">Reference proteome</keyword>
<gene>
    <name evidence="2" type="ORF">VHEMI08076</name>
</gene>
<feature type="compositionally biased region" description="Basic and acidic residues" evidence="1">
    <location>
        <begin position="70"/>
        <end position="88"/>
    </location>
</feature>
<evidence type="ECO:0000313" key="2">
    <source>
        <dbReference type="EMBL" id="CEJ92422.1"/>
    </source>
</evidence>
<sequence length="157" mass="17730">MMNETDETPTPNIEEYGVMEYVSIPWHGAHKNGLGYNVALWFIHILARNDNELATYPYQLLVKQGLPKTDCSEEHDAAGSPARQRDMSPCEAQAKRRALCRSLKKVSMTNNMSECKPGTNLTGTSRSSTFKRSAPETGEYEEMEDACSRGQLKRRRI</sequence>
<feature type="region of interest" description="Disordered" evidence="1">
    <location>
        <begin position="111"/>
        <end position="157"/>
    </location>
</feature>
<feature type="compositionally biased region" description="Polar residues" evidence="1">
    <location>
        <begin position="111"/>
        <end position="131"/>
    </location>
</feature>
<dbReference type="AlphaFoldDB" id="A0A0A1TP21"/>
<reference evidence="2 3" key="1">
    <citation type="journal article" date="2015" name="Genome Announc.">
        <title>Draft Genome Sequence and Gene Annotation of the Entomopathogenic Fungus Verticillium hemipterigenum.</title>
        <authorList>
            <person name="Horn F."/>
            <person name="Habel A."/>
            <person name="Scharf D.H."/>
            <person name="Dworschak J."/>
            <person name="Brakhage A.A."/>
            <person name="Guthke R."/>
            <person name="Hertweck C."/>
            <person name="Linde J."/>
        </authorList>
    </citation>
    <scope>NUCLEOTIDE SEQUENCE [LARGE SCALE GENOMIC DNA]</scope>
</reference>
<evidence type="ECO:0000313" key="3">
    <source>
        <dbReference type="Proteomes" id="UP000039046"/>
    </source>
</evidence>
<accession>A0A0A1TP21</accession>
<evidence type="ECO:0000256" key="1">
    <source>
        <dbReference type="SAM" id="MobiDB-lite"/>
    </source>
</evidence>
<feature type="region of interest" description="Disordered" evidence="1">
    <location>
        <begin position="70"/>
        <end position="90"/>
    </location>
</feature>
<dbReference type="OrthoDB" id="4367324at2759"/>
<dbReference type="HOGENOM" id="CLU_1679196_0_0_1"/>
<name>A0A0A1TP21_9HYPO</name>